<dbReference type="GO" id="GO:0097367">
    <property type="term" value="F:carbohydrate derivative binding"/>
    <property type="evidence" value="ECO:0007669"/>
    <property type="project" value="InterPro"/>
</dbReference>
<dbReference type="GO" id="GO:0003677">
    <property type="term" value="F:DNA binding"/>
    <property type="evidence" value="ECO:0007669"/>
    <property type="project" value="UniProtKB-KW"/>
</dbReference>
<dbReference type="Proteomes" id="UP000551878">
    <property type="component" value="Unassembled WGS sequence"/>
</dbReference>
<feature type="domain" description="HTH rpiR-type" evidence="4">
    <location>
        <begin position="1"/>
        <end position="73"/>
    </location>
</feature>
<gene>
    <name evidence="6" type="ORF">HNQ41_000459</name>
</gene>
<dbReference type="SUPFAM" id="SSF46689">
    <property type="entry name" value="Homeodomain-like"/>
    <property type="match status" value="1"/>
</dbReference>
<dbReference type="InterPro" id="IPR009057">
    <property type="entry name" value="Homeodomain-like_sf"/>
</dbReference>
<dbReference type="GO" id="GO:1901135">
    <property type="term" value="P:carbohydrate derivative metabolic process"/>
    <property type="evidence" value="ECO:0007669"/>
    <property type="project" value="InterPro"/>
</dbReference>
<dbReference type="PANTHER" id="PTHR30514">
    <property type="entry name" value="GLUCOKINASE"/>
    <property type="match status" value="1"/>
</dbReference>
<dbReference type="InterPro" id="IPR001347">
    <property type="entry name" value="SIS_dom"/>
</dbReference>
<dbReference type="CDD" id="cd05013">
    <property type="entry name" value="SIS_RpiR"/>
    <property type="match status" value="1"/>
</dbReference>
<dbReference type="EMBL" id="JACHHB010000002">
    <property type="protein sequence ID" value="MBB5172315.1"/>
    <property type="molecule type" value="Genomic_DNA"/>
</dbReference>
<dbReference type="InterPro" id="IPR035472">
    <property type="entry name" value="RpiR-like_SIS"/>
</dbReference>
<dbReference type="InterPro" id="IPR046348">
    <property type="entry name" value="SIS_dom_sf"/>
</dbReference>
<dbReference type="PROSITE" id="PS51464">
    <property type="entry name" value="SIS"/>
    <property type="match status" value="1"/>
</dbReference>
<keyword evidence="2 6" id="KW-0238">DNA-binding</keyword>
<comment type="caution">
    <text evidence="6">The sequence shown here is derived from an EMBL/GenBank/DDBJ whole genome shotgun (WGS) entry which is preliminary data.</text>
</comment>
<dbReference type="RefSeq" id="WP_184662805.1">
    <property type="nucleotide sequence ID" value="NZ_JACHHB010000002.1"/>
</dbReference>
<accession>A0A840QLR6</accession>
<dbReference type="AlphaFoldDB" id="A0A840QLR6"/>
<dbReference type="PANTHER" id="PTHR30514:SF1">
    <property type="entry name" value="HTH-TYPE TRANSCRIPTIONAL REGULATOR HEXR-RELATED"/>
    <property type="match status" value="1"/>
</dbReference>
<keyword evidence="1" id="KW-0805">Transcription regulation</keyword>
<dbReference type="InterPro" id="IPR047640">
    <property type="entry name" value="RpiR-like"/>
</dbReference>
<dbReference type="Pfam" id="PF01380">
    <property type="entry name" value="SIS"/>
    <property type="match status" value="1"/>
</dbReference>
<sequence length="243" mass="28065">MVTNEQMESFSDLDYTLYQYVTSHAEKVIYMRIRDLANETHVSPTTILRFCRKVDCDGFSEFKTKLKMHITQEQPLSLTSPEHAFREFIDQTLQIDYERQIKQIASVIAQTEHVIFLGNGSSGILAEYGSRYFSSLKKFSLHIKDPYFPIFGQYMKSSVSIILSVSGESEQTIEQSRRLREEGSTLISITNSKSCRLAKMSDYNLAYYSNMEFVEKANITSQLPVVYLLERLAKETYSSMHTE</sequence>
<dbReference type="InterPro" id="IPR036388">
    <property type="entry name" value="WH-like_DNA-bd_sf"/>
</dbReference>
<dbReference type="GO" id="GO:0003700">
    <property type="term" value="F:DNA-binding transcription factor activity"/>
    <property type="evidence" value="ECO:0007669"/>
    <property type="project" value="InterPro"/>
</dbReference>
<dbReference type="Pfam" id="PF01418">
    <property type="entry name" value="HTH_6"/>
    <property type="match status" value="1"/>
</dbReference>
<evidence type="ECO:0000313" key="6">
    <source>
        <dbReference type="EMBL" id="MBB5172315.1"/>
    </source>
</evidence>
<evidence type="ECO:0000259" key="4">
    <source>
        <dbReference type="PROSITE" id="PS51071"/>
    </source>
</evidence>
<name>A0A840QLR6_9BACI</name>
<dbReference type="InterPro" id="IPR000281">
    <property type="entry name" value="HTH_RpiR"/>
</dbReference>
<reference evidence="6 7" key="1">
    <citation type="submission" date="2020-08" db="EMBL/GenBank/DDBJ databases">
        <title>Genomic Encyclopedia of Type Strains, Phase IV (KMG-IV): sequencing the most valuable type-strain genomes for metagenomic binning, comparative biology and taxonomic classification.</title>
        <authorList>
            <person name="Goeker M."/>
        </authorList>
    </citation>
    <scope>NUCLEOTIDE SEQUENCE [LARGE SCALE GENOMIC DNA]</scope>
    <source>
        <strain evidence="6 7">DSM 24696</strain>
    </source>
</reference>
<dbReference type="Gene3D" id="3.40.50.10490">
    <property type="entry name" value="Glucose-6-phosphate isomerase like protein, domain 1"/>
    <property type="match status" value="1"/>
</dbReference>
<keyword evidence="3" id="KW-0804">Transcription</keyword>
<evidence type="ECO:0000259" key="5">
    <source>
        <dbReference type="PROSITE" id="PS51464"/>
    </source>
</evidence>
<dbReference type="SUPFAM" id="SSF53697">
    <property type="entry name" value="SIS domain"/>
    <property type="match status" value="1"/>
</dbReference>
<feature type="domain" description="SIS" evidence="5">
    <location>
        <begin position="104"/>
        <end position="239"/>
    </location>
</feature>
<keyword evidence="7" id="KW-1185">Reference proteome</keyword>
<evidence type="ECO:0000313" key="7">
    <source>
        <dbReference type="Proteomes" id="UP000551878"/>
    </source>
</evidence>
<proteinExistence type="predicted"/>
<dbReference type="PROSITE" id="PS51071">
    <property type="entry name" value="HTH_RPIR"/>
    <property type="match status" value="1"/>
</dbReference>
<organism evidence="6 7">
    <name type="scientific">Texcoconibacillus texcoconensis</name>
    <dbReference type="NCBI Taxonomy" id="1095777"/>
    <lineage>
        <taxon>Bacteria</taxon>
        <taxon>Bacillati</taxon>
        <taxon>Bacillota</taxon>
        <taxon>Bacilli</taxon>
        <taxon>Bacillales</taxon>
        <taxon>Bacillaceae</taxon>
        <taxon>Texcoconibacillus</taxon>
    </lineage>
</organism>
<dbReference type="Gene3D" id="1.10.10.10">
    <property type="entry name" value="Winged helix-like DNA-binding domain superfamily/Winged helix DNA-binding domain"/>
    <property type="match status" value="1"/>
</dbReference>
<evidence type="ECO:0000256" key="3">
    <source>
        <dbReference type="ARBA" id="ARBA00023163"/>
    </source>
</evidence>
<protein>
    <submittedName>
        <fullName evidence="6">DNA-binding MurR/RpiR family transcriptional regulator</fullName>
    </submittedName>
</protein>
<evidence type="ECO:0000256" key="2">
    <source>
        <dbReference type="ARBA" id="ARBA00023125"/>
    </source>
</evidence>
<evidence type="ECO:0000256" key="1">
    <source>
        <dbReference type="ARBA" id="ARBA00023015"/>
    </source>
</evidence>